<evidence type="ECO:0000313" key="4">
    <source>
        <dbReference type="EMBL" id="NEU69008.1"/>
    </source>
</evidence>
<dbReference type="GO" id="GO:0003677">
    <property type="term" value="F:DNA binding"/>
    <property type="evidence" value="ECO:0007669"/>
    <property type="project" value="InterPro"/>
</dbReference>
<dbReference type="Proteomes" id="UP000477386">
    <property type="component" value="Unassembled WGS sequence"/>
</dbReference>
<accession>A0A6M0IL55</accession>
<dbReference type="SMART" id="SM00850">
    <property type="entry name" value="LytTR"/>
    <property type="match status" value="1"/>
</dbReference>
<feature type="domain" description="HTH LytTR-type" evidence="3">
    <location>
        <begin position="227"/>
        <end position="322"/>
    </location>
</feature>
<feature type="transmembrane region" description="Helical" evidence="2">
    <location>
        <begin position="149"/>
        <end position="169"/>
    </location>
</feature>
<dbReference type="PANTHER" id="PTHR37299:SF1">
    <property type="entry name" value="STAGE 0 SPORULATION PROTEIN A HOMOLOG"/>
    <property type="match status" value="1"/>
</dbReference>
<dbReference type="AlphaFoldDB" id="A0A6M0IL55"/>
<keyword evidence="5" id="KW-1185">Reference proteome</keyword>
<keyword evidence="2" id="KW-1133">Transmembrane helix</keyword>
<evidence type="ECO:0000256" key="2">
    <source>
        <dbReference type="SAM" id="Phobius"/>
    </source>
</evidence>
<feature type="transmembrane region" description="Helical" evidence="2">
    <location>
        <begin position="56"/>
        <end position="76"/>
    </location>
</feature>
<reference evidence="4 5" key="1">
    <citation type="submission" date="2020-02" db="EMBL/GenBank/DDBJ databases">
        <title>Draft genome sequence of two Spirosoma agri KCTC 52727 and Spirosoma terrae KCTC 52035.</title>
        <authorList>
            <person name="Rojas J."/>
            <person name="Ambika Manirajan B."/>
            <person name="Ratering S."/>
            <person name="Suarez C."/>
            <person name="Schnell S."/>
        </authorList>
    </citation>
    <scope>NUCLEOTIDE SEQUENCE [LARGE SCALE GENOMIC DNA]</scope>
    <source>
        <strain evidence="4 5">KCTC 52727</strain>
    </source>
</reference>
<evidence type="ECO:0000313" key="5">
    <source>
        <dbReference type="Proteomes" id="UP000477386"/>
    </source>
</evidence>
<dbReference type="PROSITE" id="PS50930">
    <property type="entry name" value="HTH_LYTTR"/>
    <property type="match status" value="1"/>
</dbReference>
<gene>
    <name evidence="4" type="ORF">GK091_19135</name>
</gene>
<evidence type="ECO:0000256" key="1">
    <source>
        <dbReference type="SAM" id="MobiDB-lite"/>
    </source>
</evidence>
<dbReference type="Pfam" id="PF04397">
    <property type="entry name" value="LytTR"/>
    <property type="match status" value="1"/>
</dbReference>
<dbReference type="EMBL" id="JAAGNZ010000002">
    <property type="protein sequence ID" value="NEU69008.1"/>
    <property type="molecule type" value="Genomic_DNA"/>
</dbReference>
<proteinExistence type="predicted"/>
<comment type="caution">
    <text evidence="4">The sequence shown here is derived from an EMBL/GenBank/DDBJ whole genome shotgun (WGS) entry which is preliminary data.</text>
</comment>
<organism evidence="4 5">
    <name type="scientific">Spirosoma agri</name>
    <dbReference type="NCBI Taxonomy" id="1987381"/>
    <lineage>
        <taxon>Bacteria</taxon>
        <taxon>Pseudomonadati</taxon>
        <taxon>Bacteroidota</taxon>
        <taxon>Cytophagia</taxon>
        <taxon>Cytophagales</taxon>
        <taxon>Cytophagaceae</taxon>
        <taxon>Spirosoma</taxon>
    </lineage>
</organism>
<sequence length="344" mass="39731">MKVVHLTRILLRKPLYSIGLLLCVILLIEGLAWTIAYNPKLALVARAGGFLPYISVFFRTLFLPEVCTVVILTTLLDQQHIRLKLNSVGLTLRDISRYELSFLPTILFSFFLFNPATQTVRFLLEAFPSYTFSNYWHGYLEGTFTMSTYLQYLSPIFIIGYVLLNISFISDYFKQRQKAQEEAENQATLAIQAAQAAIAAKTATVTATSSNYLSHLKGKNQHGELDFPVDDVYFFTIEDRYYYAQLEKGQYLVGKTLNELETELDPSRFFRIKRDYIVNRQSVLNYAYWENGKYIVRLNTPDRHEIVVPRARMQEFREWLQGNQSGTNQQPYADSSTDSFILAN</sequence>
<name>A0A6M0IL55_9BACT</name>
<dbReference type="InterPro" id="IPR007492">
    <property type="entry name" value="LytTR_DNA-bd_dom"/>
</dbReference>
<feature type="region of interest" description="Disordered" evidence="1">
    <location>
        <begin position="324"/>
        <end position="344"/>
    </location>
</feature>
<feature type="transmembrane region" description="Helical" evidence="2">
    <location>
        <begin position="97"/>
        <end position="116"/>
    </location>
</feature>
<dbReference type="GO" id="GO:0000156">
    <property type="term" value="F:phosphorelay response regulator activity"/>
    <property type="evidence" value="ECO:0007669"/>
    <property type="project" value="InterPro"/>
</dbReference>
<dbReference type="PANTHER" id="PTHR37299">
    <property type="entry name" value="TRANSCRIPTIONAL REGULATOR-RELATED"/>
    <property type="match status" value="1"/>
</dbReference>
<keyword evidence="2" id="KW-0812">Transmembrane</keyword>
<dbReference type="InterPro" id="IPR046947">
    <property type="entry name" value="LytR-like"/>
</dbReference>
<feature type="transmembrane region" description="Helical" evidence="2">
    <location>
        <begin position="15"/>
        <end position="36"/>
    </location>
</feature>
<keyword evidence="2" id="KW-0472">Membrane</keyword>
<dbReference type="Gene3D" id="2.40.50.1020">
    <property type="entry name" value="LytTr DNA-binding domain"/>
    <property type="match status" value="1"/>
</dbReference>
<evidence type="ECO:0000259" key="3">
    <source>
        <dbReference type="PROSITE" id="PS50930"/>
    </source>
</evidence>
<protein>
    <submittedName>
        <fullName evidence="4">LytTR family transcriptional regulator</fullName>
    </submittedName>
</protein>